<feature type="active site" description="Proton acceptor" evidence="1">
    <location>
        <position position="169"/>
    </location>
</feature>
<dbReference type="GO" id="GO:0003723">
    <property type="term" value="F:RNA binding"/>
    <property type="evidence" value="ECO:0007669"/>
    <property type="project" value="UniProtKB-UniRule"/>
</dbReference>
<dbReference type="AlphaFoldDB" id="A0A5C8P4U3"/>
<comment type="catalytic activity">
    <reaction evidence="1">
        <text>adenosine(2030) in 23S rRNA + S-adenosyl-L-methionine = N(6)-methyladenosine(2030) in 23S rRNA + S-adenosyl-L-homocysteine + H(+)</text>
        <dbReference type="Rhea" id="RHEA:43736"/>
        <dbReference type="Rhea" id="RHEA-COMP:10668"/>
        <dbReference type="Rhea" id="RHEA-COMP:10669"/>
        <dbReference type="ChEBI" id="CHEBI:15378"/>
        <dbReference type="ChEBI" id="CHEBI:57856"/>
        <dbReference type="ChEBI" id="CHEBI:59789"/>
        <dbReference type="ChEBI" id="CHEBI:74411"/>
        <dbReference type="ChEBI" id="CHEBI:74449"/>
        <dbReference type="EC" id="2.1.1.266"/>
    </reaction>
</comment>
<sequence>MFSYRHAFHAGNHADVLKHLVLVQLLRYLAQKDTPFWVVDTHAGAGLYGLEGEWAAKRSEFADGIGRLWGRADAPPAVVDYLDEIRALNPEGRLRHYPGSPFIALRHLRERDRLRLFEMHPTESRVLAGNIGEAGREAQKRAIVDAGDGFAGLKALLPPPPRRALVLIDPSYEDKRDYARVLAALRDALSRFATGCYAIWYPLVQRPEPADLARRLRNQPGIRWLHATLSVRHPSADGLGLHGSGMFVVNPPWTLQASLRECLPWLLAALRQDDGAGFTLETDGEEPHGAGAAGPGRKPAARVRVAASGPGAGRAPRGPRRP</sequence>
<organism evidence="3 4">
    <name type="scientific">Zeimonas arvi</name>
    <dbReference type="NCBI Taxonomy" id="2498847"/>
    <lineage>
        <taxon>Bacteria</taxon>
        <taxon>Pseudomonadati</taxon>
        <taxon>Pseudomonadota</taxon>
        <taxon>Betaproteobacteria</taxon>
        <taxon>Burkholderiales</taxon>
        <taxon>Burkholderiaceae</taxon>
        <taxon>Zeimonas</taxon>
    </lineage>
</organism>
<evidence type="ECO:0000256" key="2">
    <source>
        <dbReference type="SAM" id="MobiDB-lite"/>
    </source>
</evidence>
<dbReference type="EMBL" id="VDUY01000001">
    <property type="protein sequence ID" value="TXL68338.1"/>
    <property type="molecule type" value="Genomic_DNA"/>
</dbReference>
<dbReference type="Pfam" id="PF04378">
    <property type="entry name" value="RsmJ"/>
    <property type="match status" value="1"/>
</dbReference>
<feature type="compositionally biased region" description="Low complexity" evidence="2">
    <location>
        <begin position="295"/>
        <end position="316"/>
    </location>
</feature>
<gene>
    <name evidence="1" type="primary">rlmJ</name>
    <name evidence="3" type="ORF">FHP08_01220</name>
</gene>
<dbReference type="GO" id="GO:0036307">
    <property type="term" value="F:23S rRNA (adenine(2030)-N(6))-methyltransferase activity"/>
    <property type="evidence" value="ECO:0007669"/>
    <property type="project" value="UniProtKB-UniRule"/>
</dbReference>
<feature type="binding site" evidence="1">
    <location>
        <position position="118"/>
    </location>
    <ligand>
        <name>S-adenosyl-L-methionine</name>
        <dbReference type="ChEBI" id="CHEBI:59789"/>
    </ligand>
</feature>
<accession>A0A5C8P4U3</accession>
<evidence type="ECO:0000313" key="4">
    <source>
        <dbReference type="Proteomes" id="UP000321548"/>
    </source>
</evidence>
<dbReference type="InterPro" id="IPR029063">
    <property type="entry name" value="SAM-dependent_MTases_sf"/>
</dbReference>
<keyword evidence="1 3" id="KW-0489">Methyltransferase</keyword>
<feature type="binding site" evidence="1">
    <location>
        <position position="19"/>
    </location>
    <ligand>
        <name>S-adenosyl-L-methionine</name>
        <dbReference type="ChEBI" id="CHEBI:59789"/>
    </ligand>
</feature>
<dbReference type="SUPFAM" id="SSF53335">
    <property type="entry name" value="S-adenosyl-L-methionine-dependent methyltransferases"/>
    <property type="match status" value="1"/>
</dbReference>
<keyword evidence="1 3" id="KW-0808">Transferase</keyword>
<comment type="subunit">
    <text evidence="1">Monomer.</text>
</comment>
<feature type="binding site" evidence="1">
    <location>
        <position position="169"/>
    </location>
    <ligand>
        <name>S-adenosyl-L-methionine</name>
        <dbReference type="ChEBI" id="CHEBI:59789"/>
    </ligand>
</feature>
<dbReference type="PANTHER" id="PTHR37426">
    <property type="entry name" value="RIBOSOMAL RNA LARGE SUBUNIT METHYLTRANSFERASE J"/>
    <property type="match status" value="1"/>
</dbReference>
<dbReference type="RefSeq" id="WP_147702479.1">
    <property type="nucleotide sequence ID" value="NZ_VDUY01000001.1"/>
</dbReference>
<keyword evidence="1" id="KW-0694">RNA-binding</keyword>
<dbReference type="EC" id="2.1.1.266" evidence="1"/>
<comment type="caution">
    <text evidence="3">The sequence shown here is derived from an EMBL/GenBank/DDBJ whole genome shotgun (WGS) entry which is preliminary data.</text>
</comment>
<dbReference type="OrthoDB" id="9791274at2"/>
<dbReference type="InterPro" id="IPR007473">
    <property type="entry name" value="RlmJ"/>
</dbReference>
<proteinExistence type="inferred from homology"/>
<feature type="site" description="Interaction with substrate rRNA" evidence="1">
    <location>
        <position position="4"/>
    </location>
</feature>
<evidence type="ECO:0000256" key="1">
    <source>
        <dbReference type="HAMAP-Rule" id="MF_00934"/>
    </source>
</evidence>
<protein>
    <recommendedName>
        <fullName evidence="1">Ribosomal RNA large subunit methyltransferase J</fullName>
        <ecNumber evidence="1">2.1.1.266</ecNumber>
    </recommendedName>
    <alternativeName>
        <fullName evidence="1">23S rRNA (adenine(2030)-N6)-methyltransferase</fullName>
    </alternativeName>
    <alternativeName>
        <fullName evidence="1">23S rRNA m6A2030 methyltransferase</fullName>
    </alternativeName>
</protein>
<comment type="function">
    <text evidence="1">Specifically methylates the adenine in position 2030 of 23S rRNA.</text>
</comment>
<keyword evidence="1" id="KW-0698">rRNA processing</keyword>
<dbReference type="GO" id="GO:0005829">
    <property type="term" value="C:cytosol"/>
    <property type="evidence" value="ECO:0007669"/>
    <property type="project" value="TreeGrafter"/>
</dbReference>
<keyword evidence="4" id="KW-1185">Reference proteome</keyword>
<reference evidence="3 4" key="1">
    <citation type="submission" date="2019-06" db="EMBL/GenBank/DDBJ databases">
        <title>Quisquiliibacterium sp. nov., isolated from a maize field.</title>
        <authorList>
            <person name="Lin S.-Y."/>
            <person name="Tsai C.-F."/>
            <person name="Young C.-C."/>
        </authorList>
    </citation>
    <scope>NUCLEOTIDE SEQUENCE [LARGE SCALE GENOMIC DNA]</scope>
    <source>
        <strain evidence="3 4">CC-CFT501</strain>
    </source>
</reference>
<feature type="region of interest" description="Disordered" evidence="2">
    <location>
        <begin position="278"/>
        <end position="322"/>
    </location>
</feature>
<dbReference type="GO" id="GO:0070475">
    <property type="term" value="P:rRNA base methylation"/>
    <property type="evidence" value="ECO:0007669"/>
    <property type="project" value="UniProtKB-UniRule"/>
</dbReference>
<evidence type="ECO:0000313" key="3">
    <source>
        <dbReference type="EMBL" id="TXL68338.1"/>
    </source>
</evidence>
<keyword evidence="1" id="KW-0949">S-adenosyl-L-methionine</keyword>
<dbReference type="PANTHER" id="PTHR37426:SF1">
    <property type="entry name" value="RIBOSOMAL RNA LARGE SUBUNIT METHYLTRANSFERASE J"/>
    <property type="match status" value="1"/>
</dbReference>
<comment type="similarity">
    <text evidence="1">Belongs to the RlmJ family.</text>
</comment>
<dbReference type="Proteomes" id="UP000321548">
    <property type="component" value="Unassembled WGS sequence"/>
</dbReference>
<name>A0A5C8P4U3_9BURK</name>
<dbReference type="HAMAP" id="MF_00934">
    <property type="entry name" value="23SrRNA_methyltr_J"/>
    <property type="match status" value="1"/>
</dbReference>
<dbReference type="Gene3D" id="3.40.50.150">
    <property type="entry name" value="Vaccinia Virus protein VP39"/>
    <property type="match status" value="1"/>
</dbReference>
<feature type="binding site" evidence="1">
    <location>
        <position position="42"/>
    </location>
    <ligand>
        <name>S-adenosyl-L-methionine</name>
        <dbReference type="ChEBI" id="CHEBI:59789"/>
    </ligand>
</feature>
<feature type="binding site" evidence="1">
    <location>
        <begin position="148"/>
        <end position="149"/>
    </location>
    <ligand>
        <name>S-adenosyl-L-methionine</name>
        <dbReference type="ChEBI" id="CHEBI:59789"/>
    </ligand>
</feature>
<feature type="binding site" evidence="1">
    <location>
        <position position="100"/>
    </location>
    <ligand>
        <name>S-adenosyl-L-methionine</name>
        <dbReference type="ChEBI" id="CHEBI:59789"/>
    </ligand>
</feature>